<keyword evidence="2" id="KW-1185">Reference proteome</keyword>
<sequence length="305" mass="35555">MAKRKAERRFLDCVDPTKNGNDTKALKKPKLDYFPFLCLPQEIRDETYGLVLPSAHWTLVQPLIHASRQMRDEAIRVWAKRPLGARMYTLKSSSLIYYLLAKGKVFDHVQKIVLVGLKLNYYDYLPVIITKCRELEKLTLAFEICDLGRYTISDDEGWVRWKHWSIVLEHDLIRDHPIIKEIHLVYLNFSNRIIVKDLLTTMKGLKRWFDEEPVGVSRRVYVRDDIASEADGEQDVDILVRSEDPDEDGQGSNEDLHAYFNTKCTGCDICCDRSSLCSGYCCRESRRLDGNLLGHQQLYEPDTWY</sequence>
<name>A0A9P4NM79_9PEZI</name>
<gene>
    <name evidence="1" type="ORF">EJ08DRAFT_699354</name>
</gene>
<evidence type="ECO:0000313" key="2">
    <source>
        <dbReference type="Proteomes" id="UP000800235"/>
    </source>
</evidence>
<evidence type="ECO:0000313" key="1">
    <source>
        <dbReference type="EMBL" id="KAF2427819.1"/>
    </source>
</evidence>
<reference evidence="1" key="1">
    <citation type="journal article" date="2020" name="Stud. Mycol.">
        <title>101 Dothideomycetes genomes: a test case for predicting lifestyles and emergence of pathogens.</title>
        <authorList>
            <person name="Haridas S."/>
            <person name="Albert R."/>
            <person name="Binder M."/>
            <person name="Bloem J."/>
            <person name="Labutti K."/>
            <person name="Salamov A."/>
            <person name="Andreopoulos B."/>
            <person name="Baker S."/>
            <person name="Barry K."/>
            <person name="Bills G."/>
            <person name="Bluhm B."/>
            <person name="Cannon C."/>
            <person name="Castanera R."/>
            <person name="Culley D."/>
            <person name="Daum C."/>
            <person name="Ezra D."/>
            <person name="Gonzalez J."/>
            <person name="Henrissat B."/>
            <person name="Kuo A."/>
            <person name="Liang C."/>
            <person name="Lipzen A."/>
            <person name="Lutzoni F."/>
            <person name="Magnuson J."/>
            <person name="Mondo S."/>
            <person name="Nolan M."/>
            <person name="Ohm R."/>
            <person name="Pangilinan J."/>
            <person name="Park H.-J."/>
            <person name="Ramirez L."/>
            <person name="Alfaro M."/>
            <person name="Sun H."/>
            <person name="Tritt A."/>
            <person name="Yoshinaga Y."/>
            <person name="Zwiers L.-H."/>
            <person name="Turgeon B."/>
            <person name="Goodwin S."/>
            <person name="Spatafora J."/>
            <person name="Crous P."/>
            <person name="Grigoriev I."/>
        </authorList>
    </citation>
    <scope>NUCLEOTIDE SEQUENCE</scope>
    <source>
        <strain evidence="1">CBS 130266</strain>
    </source>
</reference>
<comment type="caution">
    <text evidence="1">The sequence shown here is derived from an EMBL/GenBank/DDBJ whole genome shotgun (WGS) entry which is preliminary data.</text>
</comment>
<dbReference type="EMBL" id="MU007057">
    <property type="protein sequence ID" value="KAF2427819.1"/>
    <property type="molecule type" value="Genomic_DNA"/>
</dbReference>
<evidence type="ECO:0008006" key="3">
    <source>
        <dbReference type="Google" id="ProtNLM"/>
    </source>
</evidence>
<dbReference type="Proteomes" id="UP000800235">
    <property type="component" value="Unassembled WGS sequence"/>
</dbReference>
<accession>A0A9P4NM79</accession>
<proteinExistence type="predicted"/>
<dbReference type="AlphaFoldDB" id="A0A9P4NM79"/>
<protein>
    <recommendedName>
        <fullName evidence="3">F-box domain-containing protein</fullName>
    </recommendedName>
</protein>
<organism evidence="1 2">
    <name type="scientific">Tothia fuscella</name>
    <dbReference type="NCBI Taxonomy" id="1048955"/>
    <lineage>
        <taxon>Eukaryota</taxon>
        <taxon>Fungi</taxon>
        <taxon>Dikarya</taxon>
        <taxon>Ascomycota</taxon>
        <taxon>Pezizomycotina</taxon>
        <taxon>Dothideomycetes</taxon>
        <taxon>Pleosporomycetidae</taxon>
        <taxon>Venturiales</taxon>
        <taxon>Cylindrosympodiaceae</taxon>
        <taxon>Tothia</taxon>
    </lineage>
</organism>